<dbReference type="PROSITE" id="PS50995">
    <property type="entry name" value="HTH_MARR_2"/>
    <property type="match status" value="1"/>
</dbReference>
<dbReference type="SMART" id="SM00347">
    <property type="entry name" value="HTH_MARR"/>
    <property type="match status" value="1"/>
</dbReference>
<comment type="caution">
    <text evidence="2">The sequence shown here is derived from an EMBL/GenBank/DDBJ whole genome shotgun (WGS) entry which is preliminary data.</text>
</comment>
<proteinExistence type="predicted"/>
<accession>A0ABS8HU26</accession>
<dbReference type="EMBL" id="JAJHJB010000021">
    <property type="protein sequence ID" value="MCC5466665.1"/>
    <property type="molecule type" value="Genomic_DNA"/>
</dbReference>
<dbReference type="PANTHER" id="PTHR33164">
    <property type="entry name" value="TRANSCRIPTIONAL REGULATOR, MARR FAMILY"/>
    <property type="match status" value="1"/>
</dbReference>
<sequence length="146" mass="16852">MENLHDGAQITKLFQEVMHLFRKRMSKVFEDIGMTAPQSMVCVILSKEKELKITELGTRLSLSNSTVSGIVDRLEKQGMVERKRSEKDKRVVYVSITPAFTEMHQKFHKWLEENIEQTMNKGTPEELAKIFVGLDALKKLLGNREE</sequence>
<evidence type="ECO:0000259" key="1">
    <source>
        <dbReference type="PROSITE" id="PS50995"/>
    </source>
</evidence>
<evidence type="ECO:0000313" key="2">
    <source>
        <dbReference type="EMBL" id="MCC5466665.1"/>
    </source>
</evidence>
<dbReference type="PRINTS" id="PR00598">
    <property type="entry name" value="HTHMARR"/>
</dbReference>
<dbReference type="RefSeq" id="WP_229535790.1">
    <property type="nucleotide sequence ID" value="NZ_JAJHJB010000021.1"/>
</dbReference>
<dbReference type="InterPro" id="IPR000835">
    <property type="entry name" value="HTH_MarR-typ"/>
</dbReference>
<reference evidence="2" key="1">
    <citation type="submission" date="2021-11" db="EMBL/GenBank/DDBJ databases">
        <title>Description of a new species Pelosinus isolated from the bottom sediments of Lake Baikal.</title>
        <authorList>
            <person name="Zakharyuk A."/>
        </authorList>
    </citation>
    <scope>NUCLEOTIDE SEQUENCE</scope>
    <source>
        <strain evidence="2">Bkl1</strain>
    </source>
</reference>
<dbReference type="InterPro" id="IPR036390">
    <property type="entry name" value="WH_DNA-bd_sf"/>
</dbReference>
<keyword evidence="3" id="KW-1185">Reference proteome</keyword>
<feature type="domain" description="HTH marR-type" evidence="1">
    <location>
        <begin position="10"/>
        <end position="139"/>
    </location>
</feature>
<dbReference type="InterPro" id="IPR036388">
    <property type="entry name" value="WH-like_DNA-bd_sf"/>
</dbReference>
<name>A0ABS8HU26_9FIRM</name>
<dbReference type="PANTHER" id="PTHR33164:SF43">
    <property type="entry name" value="HTH-TYPE TRANSCRIPTIONAL REPRESSOR YETL"/>
    <property type="match status" value="1"/>
</dbReference>
<dbReference type="InterPro" id="IPR011991">
    <property type="entry name" value="ArsR-like_HTH"/>
</dbReference>
<dbReference type="InterPro" id="IPR039422">
    <property type="entry name" value="MarR/SlyA-like"/>
</dbReference>
<evidence type="ECO:0000313" key="3">
    <source>
        <dbReference type="Proteomes" id="UP001165492"/>
    </source>
</evidence>
<dbReference type="Proteomes" id="UP001165492">
    <property type="component" value="Unassembled WGS sequence"/>
</dbReference>
<dbReference type="CDD" id="cd00090">
    <property type="entry name" value="HTH_ARSR"/>
    <property type="match status" value="1"/>
</dbReference>
<gene>
    <name evidence="2" type="ORF">LMF89_15055</name>
</gene>
<dbReference type="Pfam" id="PF01047">
    <property type="entry name" value="MarR"/>
    <property type="match status" value="1"/>
</dbReference>
<dbReference type="SUPFAM" id="SSF46785">
    <property type="entry name" value="Winged helix' DNA-binding domain"/>
    <property type="match status" value="1"/>
</dbReference>
<dbReference type="Gene3D" id="1.10.10.10">
    <property type="entry name" value="Winged helix-like DNA-binding domain superfamily/Winged helix DNA-binding domain"/>
    <property type="match status" value="1"/>
</dbReference>
<organism evidence="2 3">
    <name type="scientific">Pelosinus baikalensis</name>
    <dbReference type="NCBI Taxonomy" id="2892015"/>
    <lineage>
        <taxon>Bacteria</taxon>
        <taxon>Bacillati</taxon>
        <taxon>Bacillota</taxon>
        <taxon>Negativicutes</taxon>
        <taxon>Selenomonadales</taxon>
        <taxon>Sporomusaceae</taxon>
        <taxon>Pelosinus</taxon>
    </lineage>
</organism>
<protein>
    <submittedName>
        <fullName evidence="2">MarR family transcriptional regulator</fullName>
    </submittedName>
</protein>